<keyword evidence="1" id="KW-1133">Transmembrane helix</keyword>
<dbReference type="GO" id="GO:0016020">
    <property type="term" value="C:membrane"/>
    <property type="evidence" value="ECO:0007669"/>
    <property type="project" value="InterPro"/>
</dbReference>
<feature type="domain" description="Prepilin type IV endopeptidase peptidase" evidence="2">
    <location>
        <begin position="10"/>
        <end position="110"/>
    </location>
</feature>
<evidence type="ECO:0000259" key="2">
    <source>
        <dbReference type="Pfam" id="PF01478"/>
    </source>
</evidence>
<evidence type="ECO:0000256" key="1">
    <source>
        <dbReference type="SAM" id="Phobius"/>
    </source>
</evidence>
<organism evidence="3 4">
    <name type="scientific">Vibrio vulnificus</name>
    <dbReference type="NCBI Taxonomy" id="672"/>
    <lineage>
        <taxon>Bacteria</taxon>
        <taxon>Pseudomonadati</taxon>
        <taxon>Pseudomonadota</taxon>
        <taxon>Gammaproteobacteria</taxon>
        <taxon>Vibrionales</taxon>
        <taxon>Vibrionaceae</taxon>
        <taxon>Vibrio</taxon>
    </lineage>
</organism>
<comment type="caution">
    <text evidence="3">The sequence shown here is derived from an EMBL/GenBank/DDBJ whole genome shotgun (WGS) entry which is preliminary data.</text>
</comment>
<dbReference type="GO" id="GO:0004190">
    <property type="term" value="F:aspartic-type endopeptidase activity"/>
    <property type="evidence" value="ECO:0007669"/>
    <property type="project" value="InterPro"/>
</dbReference>
<feature type="transmembrane region" description="Helical" evidence="1">
    <location>
        <begin position="97"/>
        <end position="114"/>
    </location>
</feature>
<name>A0A1W6M4Y0_VIBVL</name>
<dbReference type="RefSeq" id="WP_085761156.1">
    <property type="nucleotide sequence ID" value="NZ_AP026552.1"/>
</dbReference>
<gene>
    <name evidence="3" type="ORF">CRN52_22455</name>
</gene>
<sequence length="143" mass="15825">MKPDIVVLIALLLLLAMVVLSDVLKRKIYNANLAVLVIVSTYYRHQLPDAMWLDATLYALLALLIGMLLWQRRLLGAGDVKLAVICVWMVFPNWGELILLSALGAGVLAIWQLARQRLAMSNNHQGTIPLGVSISASTVYLLF</sequence>
<proteinExistence type="predicted"/>
<keyword evidence="1" id="KW-0472">Membrane</keyword>
<keyword evidence="1" id="KW-0812">Transmembrane</keyword>
<feature type="transmembrane region" description="Helical" evidence="1">
    <location>
        <begin position="50"/>
        <end position="69"/>
    </location>
</feature>
<evidence type="ECO:0000313" key="3">
    <source>
        <dbReference type="EMBL" id="POB41756.1"/>
    </source>
</evidence>
<dbReference type="AlphaFoldDB" id="A0A1W6M4Y0"/>
<dbReference type="Pfam" id="PF01478">
    <property type="entry name" value="Peptidase_A24"/>
    <property type="match status" value="1"/>
</dbReference>
<dbReference type="InterPro" id="IPR000045">
    <property type="entry name" value="Prepilin_IV_endopep_pep"/>
</dbReference>
<dbReference type="EMBL" id="PDGH01000146">
    <property type="protein sequence ID" value="POB41756.1"/>
    <property type="molecule type" value="Genomic_DNA"/>
</dbReference>
<accession>A0A1W6M4Y0</accession>
<dbReference type="Gene3D" id="1.20.120.1220">
    <property type="match status" value="1"/>
</dbReference>
<evidence type="ECO:0000313" key="4">
    <source>
        <dbReference type="Proteomes" id="UP000237466"/>
    </source>
</evidence>
<reference evidence="3 4" key="1">
    <citation type="journal article" date="2018" name="Front. Microbiol.">
        <title>Phylogeny of Vibrio vulnificus from the Analysis of the Core-Genome: Implications for Intra-Species Taxonomy.</title>
        <authorList>
            <person name="Roig F.J."/>
            <person name="Gonzalez-Candelas F."/>
            <person name="Sanjuan E."/>
            <person name="Fouz B."/>
            <person name="Feil E.J."/>
            <person name="Llorens C."/>
            <person name="Baker-Austin C."/>
            <person name="Oliver J.D."/>
            <person name="Danin-Poleg Y."/>
            <person name="Gibas C.J."/>
            <person name="Kashi Y."/>
            <person name="Gulig P.A."/>
            <person name="Morrison S.S."/>
            <person name="Amaro C."/>
        </authorList>
    </citation>
    <scope>NUCLEOTIDE SEQUENCE [LARGE SCALE GENOMIC DNA]</scope>
    <source>
        <strain evidence="3 4">CECT4608</strain>
    </source>
</reference>
<protein>
    <submittedName>
        <fullName evidence="3">Prepilin peptidase</fullName>
    </submittedName>
</protein>
<dbReference type="Proteomes" id="UP000237466">
    <property type="component" value="Unassembled WGS sequence"/>
</dbReference>